<sequence length="811" mass="88538">METAGQNSSPAVVKRRKFRIQSKFGEPRQWRSRKSRPCDACRRRKTACVIDCRPPCRFCESKGLECQATASVSTETTFTPEPSAGVSTPTNSAEGSIAVSPQPPGQDIAILGGEDEVSISESTLPPYSLSAQRTYLPSITVLADAAASLEPVQLQTAGLSPPWSVADVSLTADAEASTLTEVAPVSRGISLGLLAPFHDGETPANEPAPRTSVGTSGLAPPTSTEPGSQSALTATSAPVPSVVTSPQTVRVYTLEDNPKRTAHSMGMAGEQDAELMASFRSSVVNEANQVDADILQVFAGDLGSNQPPVHFNMLHDNFAPLDNTAKNAASERIESAVAGNADELVRLYFRHVHPVYPVLAKTRFLEVYFGDANDEDTSDTISTPGTSISGIPSSPMARSFHTRPGKLSIPASVRGVVYGLASNFWKRDPANASFPLNQHELFEDALASLQREFHGPNLWTLQACLLLIHENSAENATIETPRVWTLAAQAVACAQVIGLHRDPKNWSIAPWEKSLRIKLWWATFSADLWSSVCHGNPPHVYRESYTTPLLTMDDLTIDEDVPRQLARHLRLLVDPTTLCTDVAACARLFQTVAVSRIVHELLHSSFSDVVYLESMQNPLAREAGLLQIRQKLKNWASLLPRCIDTGSLGSAVHNNAPVHLGYYAAVALNFRALMSPVTKAAKQDPQSSLRRYFRLAIDDFRPFIDFMHNISPVCMHAFWGLHARSQLILCGNFFIYLFLLAPDPEYVQDAFQLLGKFHDSLQRLSAVADKFAISILRPVALRIDSFFTQAAQIMRSGQQADCVPISPHVSR</sequence>
<feature type="compositionally biased region" description="Polar residues" evidence="3">
    <location>
        <begin position="221"/>
        <end position="232"/>
    </location>
</feature>
<dbReference type="SMART" id="SM00906">
    <property type="entry name" value="Fungal_trans"/>
    <property type="match status" value="1"/>
</dbReference>
<gene>
    <name evidence="5" type="ORF">F503_08633</name>
</gene>
<evidence type="ECO:0000256" key="3">
    <source>
        <dbReference type="SAM" id="MobiDB-lite"/>
    </source>
</evidence>
<dbReference type="InterPro" id="IPR036864">
    <property type="entry name" value="Zn2-C6_fun-type_DNA-bd_sf"/>
</dbReference>
<dbReference type="AlphaFoldDB" id="S3BP38"/>
<organism evidence="5 6">
    <name type="scientific">Ophiostoma piceae (strain UAMH 11346)</name>
    <name type="common">Sap stain fungus</name>
    <dbReference type="NCBI Taxonomy" id="1262450"/>
    <lineage>
        <taxon>Eukaryota</taxon>
        <taxon>Fungi</taxon>
        <taxon>Dikarya</taxon>
        <taxon>Ascomycota</taxon>
        <taxon>Pezizomycotina</taxon>
        <taxon>Sordariomycetes</taxon>
        <taxon>Sordariomycetidae</taxon>
        <taxon>Ophiostomatales</taxon>
        <taxon>Ophiostomataceae</taxon>
        <taxon>Ophiostoma</taxon>
    </lineage>
</organism>
<accession>S3BP38</accession>
<feature type="compositionally biased region" description="Low complexity" evidence="3">
    <location>
        <begin position="233"/>
        <end position="243"/>
    </location>
</feature>
<reference evidence="5 6" key="1">
    <citation type="journal article" date="2013" name="BMC Genomics">
        <title>The genome and transcriptome of the pine saprophyte Ophiostoma piceae, and a comparison with the bark beetle-associated pine pathogen Grosmannia clavigera.</title>
        <authorList>
            <person name="Haridas S."/>
            <person name="Wang Y."/>
            <person name="Lim L."/>
            <person name="Massoumi Alamouti S."/>
            <person name="Jackman S."/>
            <person name="Docking R."/>
            <person name="Robertson G."/>
            <person name="Birol I."/>
            <person name="Bohlmann J."/>
            <person name="Breuil C."/>
        </authorList>
    </citation>
    <scope>NUCLEOTIDE SEQUENCE [LARGE SCALE GENOMIC DNA]</scope>
    <source>
        <strain evidence="5 6">UAMH 11346</strain>
    </source>
</reference>
<dbReference type="InterPro" id="IPR007219">
    <property type="entry name" value="XnlR_reg_dom"/>
</dbReference>
<dbReference type="GO" id="GO:0003677">
    <property type="term" value="F:DNA binding"/>
    <property type="evidence" value="ECO:0007669"/>
    <property type="project" value="InterPro"/>
</dbReference>
<dbReference type="OrthoDB" id="2018619at2759"/>
<protein>
    <submittedName>
        <fullName evidence="5">Fungal specific transcription factor domain-containing protein</fullName>
    </submittedName>
</protein>
<name>S3BP38_OPHP1</name>
<dbReference type="CDD" id="cd00067">
    <property type="entry name" value="GAL4"/>
    <property type="match status" value="1"/>
</dbReference>
<evidence type="ECO:0000256" key="2">
    <source>
        <dbReference type="ARBA" id="ARBA00023242"/>
    </source>
</evidence>
<dbReference type="PROSITE" id="PS50048">
    <property type="entry name" value="ZN2_CY6_FUNGAL_2"/>
    <property type="match status" value="1"/>
</dbReference>
<dbReference type="Pfam" id="PF04082">
    <property type="entry name" value="Fungal_trans"/>
    <property type="match status" value="1"/>
</dbReference>
<dbReference type="GO" id="GO:0000981">
    <property type="term" value="F:DNA-binding transcription factor activity, RNA polymerase II-specific"/>
    <property type="evidence" value="ECO:0007669"/>
    <property type="project" value="InterPro"/>
</dbReference>
<evidence type="ECO:0000259" key="4">
    <source>
        <dbReference type="PROSITE" id="PS50048"/>
    </source>
</evidence>
<proteinExistence type="predicted"/>
<dbReference type="SUPFAM" id="SSF57701">
    <property type="entry name" value="Zn2/Cys6 DNA-binding domain"/>
    <property type="match status" value="1"/>
</dbReference>
<dbReference type="InterPro" id="IPR001138">
    <property type="entry name" value="Zn2Cys6_DnaBD"/>
</dbReference>
<feature type="region of interest" description="Disordered" evidence="3">
    <location>
        <begin position="376"/>
        <end position="398"/>
    </location>
</feature>
<dbReference type="PANTHER" id="PTHR31668">
    <property type="entry name" value="GLUCOSE TRANSPORT TRANSCRIPTION REGULATOR RGT1-RELATED-RELATED"/>
    <property type="match status" value="1"/>
</dbReference>
<dbReference type="Proteomes" id="UP000016923">
    <property type="component" value="Unassembled WGS sequence"/>
</dbReference>
<dbReference type="GO" id="GO:0008270">
    <property type="term" value="F:zinc ion binding"/>
    <property type="evidence" value="ECO:0007669"/>
    <property type="project" value="InterPro"/>
</dbReference>
<evidence type="ECO:0000313" key="5">
    <source>
        <dbReference type="EMBL" id="EPE03019.1"/>
    </source>
</evidence>
<feature type="region of interest" description="Disordered" evidence="3">
    <location>
        <begin position="197"/>
        <end position="243"/>
    </location>
</feature>
<feature type="compositionally biased region" description="Polar residues" evidence="3">
    <location>
        <begin position="76"/>
        <end position="94"/>
    </location>
</feature>
<dbReference type="OMA" id="VSHGNPP"/>
<dbReference type="InterPro" id="IPR050797">
    <property type="entry name" value="Carb_Metab_Trans_Reg"/>
</dbReference>
<dbReference type="PANTHER" id="PTHR31668:SF23">
    <property type="entry name" value="ZN(II)2CYS6 TRANSCRIPTION FACTOR (EUROFUNG)"/>
    <property type="match status" value="1"/>
</dbReference>
<evidence type="ECO:0000313" key="6">
    <source>
        <dbReference type="Proteomes" id="UP000016923"/>
    </source>
</evidence>
<dbReference type="GO" id="GO:0005634">
    <property type="term" value="C:nucleus"/>
    <property type="evidence" value="ECO:0007669"/>
    <property type="project" value="TreeGrafter"/>
</dbReference>
<dbReference type="GO" id="GO:0001080">
    <property type="term" value="P:nitrogen catabolite activation of transcription from RNA polymerase II promoter"/>
    <property type="evidence" value="ECO:0007669"/>
    <property type="project" value="TreeGrafter"/>
</dbReference>
<dbReference type="HOGENOM" id="CLU_006632_3_0_1"/>
<dbReference type="PROSITE" id="PS00463">
    <property type="entry name" value="ZN2_CY6_FUNGAL_1"/>
    <property type="match status" value="1"/>
</dbReference>
<dbReference type="VEuPathDB" id="FungiDB:F503_08633"/>
<keyword evidence="6" id="KW-1185">Reference proteome</keyword>
<dbReference type="GO" id="GO:0006351">
    <property type="term" value="P:DNA-templated transcription"/>
    <property type="evidence" value="ECO:0007669"/>
    <property type="project" value="InterPro"/>
</dbReference>
<dbReference type="EMBL" id="KE148171">
    <property type="protein sequence ID" value="EPE03019.1"/>
    <property type="molecule type" value="Genomic_DNA"/>
</dbReference>
<keyword evidence="2" id="KW-0539">Nucleus</keyword>
<dbReference type="eggNOG" id="ENOG502SH7I">
    <property type="taxonomic scope" value="Eukaryota"/>
</dbReference>
<dbReference type="STRING" id="1262450.S3BP38"/>
<feature type="compositionally biased region" description="Low complexity" evidence="3">
    <location>
        <begin position="379"/>
        <end position="395"/>
    </location>
</feature>
<feature type="region of interest" description="Disordered" evidence="3">
    <location>
        <begin position="76"/>
        <end position="104"/>
    </location>
</feature>
<keyword evidence="1" id="KW-0479">Metal-binding</keyword>
<dbReference type="CDD" id="cd12148">
    <property type="entry name" value="fungal_TF_MHR"/>
    <property type="match status" value="1"/>
</dbReference>
<feature type="domain" description="Zn(2)-C6 fungal-type" evidence="4">
    <location>
        <begin position="37"/>
        <end position="66"/>
    </location>
</feature>
<evidence type="ECO:0000256" key="1">
    <source>
        <dbReference type="ARBA" id="ARBA00022723"/>
    </source>
</evidence>